<accession>A0AAD3NUI5</accession>
<comment type="caution">
    <text evidence="1">The sequence shown here is derived from an EMBL/GenBank/DDBJ whole genome shotgun (WGS) entry which is preliminary data.</text>
</comment>
<proteinExistence type="predicted"/>
<dbReference type="AlphaFoldDB" id="A0AAD3NUI5"/>
<keyword evidence="2" id="KW-1185">Reference proteome</keyword>
<evidence type="ECO:0000313" key="2">
    <source>
        <dbReference type="Proteomes" id="UP001234787"/>
    </source>
</evidence>
<dbReference type="Proteomes" id="UP001234787">
    <property type="component" value="Unassembled WGS sequence"/>
</dbReference>
<protein>
    <submittedName>
        <fullName evidence="1">Uncharacterized protein</fullName>
    </submittedName>
</protein>
<organism evidence="1 2">
    <name type="scientific">Cryptomeria japonica</name>
    <name type="common">Japanese cedar</name>
    <name type="synonym">Cupressus japonica</name>
    <dbReference type="NCBI Taxonomy" id="3369"/>
    <lineage>
        <taxon>Eukaryota</taxon>
        <taxon>Viridiplantae</taxon>
        <taxon>Streptophyta</taxon>
        <taxon>Embryophyta</taxon>
        <taxon>Tracheophyta</taxon>
        <taxon>Spermatophyta</taxon>
        <taxon>Pinopsida</taxon>
        <taxon>Pinidae</taxon>
        <taxon>Conifers II</taxon>
        <taxon>Cupressales</taxon>
        <taxon>Cupressaceae</taxon>
        <taxon>Cryptomeria</taxon>
    </lineage>
</organism>
<evidence type="ECO:0000313" key="1">
    <source>
        <dbReference type="EMBL" id="GLJ59523.1"/>
    </source>
</evidence>
<reference evidence="1" key="1">
    <citation type="submission" date="2022-12" db="EMBL/GenBank/DDBJ databases">
        <title>Chromosome-Level Genome Assembly of Japanese Cedar (Cryptomeriajaponica D. Don).</title>
        <authorList>
            <person name="Fujino T."/>
            <person name="Yamaguchi K."/>
            <person name="Yokoyama T."/>
            <person name="Hamanaka T."/>
            <person name="Harazono Y."/>
            <person name="Kamada H."/>
            <person name="Kobayashi W."/>
            <person name="Ujino-Ihara T."/>
            <person name="Uchiyama K."/>
            <person name="Matsumoto A."/>
            <person name="Izuno A."/>
            <person name="Tsumura Y."/>
            <person name="Toyoda A."/>
            <person name="Shigenobu S."/>
            <person name="Moriguchi Y."/>
            <person name="Ueno S."/>
            <person name="Kasahara M."/>
        </authorList>
    </citation>
    <scope>NUCLEOTIDE SEQUENCE</scope>
</reference>
<gene>
    <name evidence="1" type="ORF">SUGI_1512380</name>
</gene>
<sequence>MGSSPYNHPTCDEKHRSRKACRACRGRSGAWKEVRATRVQERKGRGVIRPRESIGKNSSYLLSVVICFRMDGSSCGAEPLIIVGRGRPEPIPPYYL</sequence>
<dbReference type="EMBL" id="BSEH01001009">
    <property type="protein sequence ID" value="GLJ59523.1"/>
    <property type="molecule type" value="Genomic_DNA"/>
</dbReference>
<name>A0AAD3NUI5_CRYJA</name>